<name>A0A8S0UFF5_OLEEU</name>
<dbReference type="EMBL" id="CACTIH010007943">
    <property type="protein sequence ID" value="CAA3018825.1"/>
    <property type="molecule type" value="Genomic_DNA"/>
</dbReference>
<gene>
    <name evidence="1" type="ORF">OLEA9_A101902</name>
</gene>
<proteinExistence type="predicted"/>
<dbReference type="Gramene" id="OE9A101902T1">
    <property type="protein sequence ID" value="OE9A101902C1"/>
    <property type="gene ID" value="OE9A101902"/>
</dbReference>
<sequence length="58" mass="6555">MFILNGGWANVTNLDSTGVPSSRRLEGKYKVMVVSWNGIPCLMELYADNRRLLPLFIP</sequence>
<comment type="caution">
    <text evidence="1">The sequence shown here is derived from an EMBL/GenBank/DDBJ whole genome shotgun (WGS) entry which is preliminary data.</text>
</comment>
<accession>A0A8S0UFF5</accession>
<feature type="non-terminal residue" evidence="1">
    <location>
        <position position="1"/>
    </location>
</feature>
<dbReference type="Proteomes" id="UP000594638">
    <property type="component" value="Unassembled WGS sequence"/>
</dbReference>
<evidence type="ECO:0000313" key="2">
    <source>
        <dbReference type="Proteomes" id="UP000594638"/>
    </source>
</evidence>
<dbReference type="AlphaFoldDB" id="A0A8S0UFF5"/>
<evidence type="ECO:0000313" key="1">
    <source>
        <dbReference type="EMBL" id="CAA3018825.1"/>
    </source>
</evidence>
<keyword evidence="2" id="KW-1185">Reference proteome</keyword>
<reference evidence="1 2" key="1">
    <citation type="submission" date="2019-12" db="EMBL/GenBank/DDBJ databases">
        <authorList>
            <person name="Alioto T."/>
            <person name="Alioto T."/>
            <person name="Gomez Garrido J."/>
        </authorList>
    </citation>
    <scope>NUCLEOTIDE SEQUENCE [LARGE SCALE GENOMIC DNA]</scope>
</reference>
<organism evidence="1 2">
    <name type="scientific">Olea europaea subsp. europaea</name>
    <dbReference type="NCBI Taxonomy" id="158383"/>
    <lineage>
        <taxon>Eukaryota</taxon>
        <taxon>Viridiplantae</taxon>
        <taxon>Streptophyta</taxon>
        <taxon>Embryophyta</taxon>
        <taxon>Tracheophyta</taxon>
        <taxon>Spermatophyta</taxon>
        <taxon>Magnoliopsida</taxon>
        <taxon>eudicotyledons</taxon>
        <taxon>Gunneridae</taxon>
        <taxon>Pentapetalae</taxon>
        <taxon>asterids</taxon>
        <taxon>lamiids</taxon>
        <taxon>Lamiales</taxon>
        <taxon>Oleaceae</taxon>
        <taxon>Oleeae</taxon>
        <taxon>Olea</taxon>
    </lineage>
</organism>
<protein>
    <submittedName>
        <fullName evidence="1">Uncharacterized protein</fullName>
    </submittedName>
</protein>